<reference evidence="1 4" key="2">
    <citation type="submission" date="2019-07" db="EMBL/GenBank/DDBJ databases">
        <title>Whole genome shotgun sequence of Myxococcus fulvus NBRC 100333.</title>
        <authorList>
            <person name="Hosoyama A."/>
            <person name="Uohara A."/>
            <person name="Ohji S."/>
            <person name="Ichikawa N."/>
        </authorList>
    </citation>
    <scope>NUCLEOTIDE SEQUENCE [LARGE SCALE GENOMIC DNA]</scope>
    <source>
        <strain evidence="1 4">NBRC 100333</strain>
    </source>
</reference>
<evidence type="ECO:0000313" key="2">
    <source>
        <dbReference type="EMBL" id="SET84174.1"/>
    </source>
</evidence>
<organism evidence="1 4">
    <name type="scientific">Myxococcus fulvus</name>
    <dbReference type="NCBI Taxonomy" id="33"/>
    <lineage>
        <taxon>Bacteria</taxon>
        <taxon>Pseudomonadati</taxon>
        <taxon>Myxococcota</taxon>
        <taxon>Myxococcia</taxon>
        <taxon>Myxococcales</taxon>
        <taxon>Cystobacterineae</taxon>
        <taxon>Myxococcaceae</taxon>
        <taxon>Myxococcus</taxon>
    </lineage>
</organism>
<dbReference type="Proteomes" id="UP000183760">
    <property type="component" value="Unassembled WGS sequence"/>
</dbReference>
<reference evidence="2 3" key="1">
    <citation type="submission" date="2016-10" db="EMBL/GenBank/DDBJ databases">
        <authorList>
            <person name="Varghese N."/>
            <person name="Submissions S."/>
        </authorList>
    </citation>
    <scope>NUCLEOTIDE SEQUENCE [LARGE SCALE GENOMIC DNA]</scope>
    <source>
        <strain evidence="2 3">DSM 16525</strain>
    </source>
</reference>
<name>A0A511TGX3_MYXFU</name>
<dbReference type="STRING" id="1334629.MFUL124B02_23000"/>
<accession>A0A511TGX3</accession>
<evidence type="ECO:0000313" key="3">
    <source>
        <dbReference type="Proteomes" id="UP000183760"/>
    </source>
</evidence>
<sequence length="97" mass="10772">MKSPRNTHRPYTVEISAGAWSQVARLSQERYRAIQGHLERVASLGAQTEASATFQVDELHVQYTVDARRRLVTLVDITRDKLVKPAGRSTAPKASGL</sequence>
<keyword evidence="3" id="KW-1185">Reference proteome</keyword>
<protein>
    <submittedName>
        <fullName evidence="1">Uncharacterized protein</fullName>
    </submittedName>
</protein>
<dbReference type="EMBL" id="BJXR01000065">
    <property type="protein sequence ID" value="GEN12612.1"/>
    <property type="molecule type" value="Genomic_DNA"/>
</dbReference>
<evidence type="ECO:0000313" key="1">
    <source>
        <dbReference type="EMBL" id="GEN12612.1"/>
    </source>
</evidence>
<evidence type="ECO:0000313" key="4">
    <source>
        <dbReference type="Proteomes" id="UP000321514"/>
    </source>
</evidence>
<comment type="caution">
    <text evidence="1">The sequence shown here is derived from an EMBL/GenBank/DDBJ whole genome shotgun (WGS) entry which is preliminary data.</text>
</comment>
<dbReference type="OrthoDB" id="5383128at2"/>
<dbReference type="RefSeq" id="WP_074952473.1">
    <property type="nucleotide sequence ID" value="NZ_BJXR01000065.1"/>
</dbReference>
<proteinExistence type="predicted"/>
<gene>
    <name evidence="1" type="ORF">MFU01_76490</name>
    <name evidence="2" type="ORF">SAMN05443572_103455</name>
</gene>
<dbReference type="EMBL" id="FOIB01000003">
    <property type="protein sequence ID" value="SET84174.1"/>
    <property type="molecule type" value="Genomic_DNA"/>
</dbReference>
<dbReference type="AlphaFoldDB" id="A0A511TGX3"/>
<dbReference type="Proteomes" id="UP000321514">
    <property type="component" value="Unassembled WGS sequence"/>
</dbReference>